<protein>
    <submittedName>
        <fullName evidence="5">Alpha-glycosidase</fullName>
    </submittedName>
</protein>
<evidence type="ECO:0000313" key="5">
    <source>
        <dbReference type="EMBL" id="MBW7473132.1"/>
    </source>
</evidence>
<dbReference type="SUPFAM" id="SSF51445">
    <property type="entry name" value="(Trans)glycosidases"/>
    <property type="match status" value="1"/>
</dbReference>
<sequence>MNLEAVYHRAKSSWSYAYDDRTLHIRIRTKKNDITAIDLHSGDKYGGEDTNAVAAMVRFASDALFDYWEAAVRPKYRRTVYYFALHDGETSAYVLEKGIFDEPPPYIYEGCFDFPFINAVDVLKPPAWVKDAVFYQIFPERFANGDPSLNPEGTEPWGGTPTPTNYFGGDLKGVMDHLDHLTSLGVNAIYFNPVFEATKNHKYDTSDYLKVDPQFGTNETLKELVQACHEKGIRVLLDAVFNHSGHAFPPFVDVLENGPDSQYADWFHVREWPLTVKDGVATYDTFGYEPIMPKLNTENPEVIAYLLKVAKYWIEEVGIDGWRLDVANEVDHAFWREFRKTVKAVNPEAYLLGEVMHDSLPWLLGDQFDAVMNYPFTNACIDFFARSAISAGQFTSRLSAQLVSYPKQANEVAFNLLGSHDTFRLLTQCNGNKERFKLTSLFQLTFSGVPCIYYGDEIGIDGGYDPGNRKCMEWDPKKQDRELLAFFQRLIALRHKYAALRTGSVTFLQDQESDTSLIYERRDEQDHFIILINNSDTAATLRTTVSRDSWTGVLSEAPVVTPQGQLKLQLPPFGYAILHAQVNGDN</sequence>
<dbReference type="Gene3D" id="3.20.20.80">
    <property type="entry name" value="Glycosidases"/>
    <property type="match status" value="1"/>
</dbReference>
<evidence type="ECO:0000256" key="1">
    <source>
        <dbReference type="ARBA" id="ARBA00008061"/>
    </source>
</evidence>
<accession>A0ABS7CZU2</accession>
<dbReference type="InterPro" id="IPR032091">
    <property type="entry name" value="Malt_amylase-like_C"/>
</dbReference>
<dbReference type="Gene3D" id="2.60.40.10">
    <property type="entry name" value="Immunoglobulins"/>
    <property type="match status" value="1"/>
</dbReference>
<dbReference type="SMART" id="SM00642">
    <property type="entry name" value="Aamy"/>
    <property type="match status" value="1"/>
</dbReference>
<dbReference type="CDD" id="cd02857">
    <property type="entry name" value="E_set_CDase_PDE_N"/>
    <property type="match status" value="1"/>
</dbReference>
<evidence type="ECO:0000313" key="6">
    <source>
        <dbReference type="Proteomes" id="UP000812277"/>
    </source>
</evidence>
<dbReference type="EMBL" id="JAHZIJ010000001">
    <property type="protein sequence ID" value="MBW7473132.1"/>
    <property type="molecule type" value="Genomic_DNA"/>
</dbReference>
<dbReference type="RefSeq" id="WP_219870388.1">
    <property type="nucleotide sequence ID" value="NZ_JAHZIJ010000001.1"/>
</dbReference>
<dbReference type="CDD" id="cd11338">
    <property type="entry name" value="AmyAc_CMD"/>
    <property type="match status" value="1"/>
</dbReference>
<dbReference type="InterPro" id="IPR006047">
    <property type="entry name" value="GH13_cat_dom"/>
</dbReference>
<dbReference type="PANTHER" id="PTHR10357:SF210">
    <property type="entry name" value="MALTODEXTRIN GLUCOSIDASE"/>
    <property type="match status" value="1"/>
</dbReference>
<dbReference type="SUPFAM" id="SSF51011">
    <property type="entry name" value="Glycosyl hydrolase domain"/>
    <property type="match status" value="1"/>
</dbReference>
<dbReference type="Gene3D" id="3.90.400.10">
    <property type="entry name" value="Oligo-1,6-glucosidase, Domain 2"/>
    <property type="match status" value="1"/>
</dbReference>
<dbReference type="InterPro" id="IPR004185">
    <property type="entry name" value="Glyco_hydro_13_lg-like_dom"/>
</dbReference>
<dbReference type="InterPro" id="IPR013780">
    <property type="entry name" value="Glyco_hydro_b"/>
</dbReference>
<evidence type="ECO:0000256" key="2">
    <source>
        <dbReference type="ARBA" id="ARBA00022801"/>
    </source>
</evidence>
<dbReference type="Proteomes" id="UP000812277">
    <property type="component" value="Unassembled WGS sequence"/>
</dbReference>
<name>A0ABS7CZU2_9BACL</name>
<feature type="domain" description="Glycosyl hydrolase family 13 catalytic" evidence="4">
    <location>
        <begin position="136"/>
        <end position="494"/>
    </location>
</feature>
<organism evidence="5 6">
    <name type="scientific">Paenibacillus oenotherae</name>
    <dbReference type="NCBI Taxonomy" id="1435645"/>
    <lineage>
        <taxon>Bacteria</taxon>
        <taxon>Bacillati</taxon>
        <taxon>Bacillota</taxon>
        <taxon>Bacilli</taxon>
        <taxon>Bacillales</taxon>
        <taxon>Paenibacillaceae</taxon>
        <taxon>Paenibacillus</taxon>
    </lineage>
</organism>
<dbReference type="Gene3D" id="2.60.40.1180">
    <property type="entry name" value="Golgi alpha-mannosidase II"/>
    <property type="match status" value="1"/>
</dbReference>
<proteinExistence type="inferred from homology"/>
<dbReference type="InterPro" id="IPR013783">
    <property type="entry name" value="Ig-like_fold"/>
</dbReference>
<reference evidence="5 6" key="1">
    <citation type="submission" date="2021-07" db="EMBL/GenBank/DDBJ databases">
        <title>Paenibacillus radiodurans sp. nov., isolated from the southeastern edge of Tengger Desert.</title>
        <authorList>
            <person name="Zhang G."/>
        </authorList>
    </citation>
    <scope>NUCLEOTIDE SEQUENCE [LARGE SCALE GENOMIC DNA]</scope>
    <source>
        <strain evidence="5 6">DT7-4</strain>
    </source>
</reference>
<dbReference type="PANTHER" id="PTHR10357">
    <property type="entry name" value="ALPHA-AMYLASE FAMILY MEMBER"/>
    <property type="match status" value="1"/>
</dbReference>
<keyword evidence="6" id="KW-1185">Reference proteome</keyword>
<comment type="similarity">
    <text evidence="1">Belongs to the glycosyl hydrolase 13 family.</text>
</comment>
<dbReference type="Pfam" id="PF00128">
    <property type="entry name" value="Alpha-amylase"/>
    <property type="match status" value="1"/>
</dbReference>
<dbReference type="Pfam" id="PF16657">
    <property type="entry name" value="Malt_amylase_C"/>
    <property type="match status" value="1"/>
</dbReference>
<dbReference type="Pfam" id="PF02903">
    <property type="entry name" value="Alpha-amylase_N"/>
    <property type="match status" value="1"/>
</dbReference>
<comment type="caution">
    <text evidence="5">The sequence shown here is derived from an EMBL/GenBank/DDBJ whole genome shotgun (WGS) entry which is preliminary data.</text>
</comment>
<evidence type="ECO:0000259" key="4">
    <source>
        <dbReference type="SMART" id="SM00642"/>
    </source>
</evidence>
<keyword evidence="3" id="KW-0326">Glycosidase</keyword>
<dbReference type="InterPro" id="IPR017853">
    <property type="entry name" value="GH"/>
</dbReference>
<gene>
    <name evidence="5" type="ORF">K0T92_00080</name>
</gene>
<evidence type="ECO:0000256" key="3">
    <source>
        <dbReference type="ARBA" id="ARBA00023295"/>
    </source>
</evidence>
<dbReference type="InterPro" id="IPR045857">
    <property type="entry name" value="O16G_dom_2"/>
</dbReference>
<keyword evidence="2" id="KW-0378">Hydrolase</keyword>